<evidence type="ECO:0000259" key="19">
    <source>
        <dbReference type="Pfam" id="PF20750"/>
    </source>
</evidence>
<proteinExistence type="inferred from homology"/>
<dbReference type="Pfam" id="PF20750">
    <property type="entry name" value="PAP_NTPase"/>
    <property type="match status" value="1"/>
</dbReference>
<evidence type="ECO:0000256" key="15">
    <source>
        <dbReference type="PIRSR" id="PIRSR018425-2"/>
    </source>
</evidence>
<dbReference type="Pfam" id="PF04926">
    <property type="entry name" value="PAP_RNA-bind"/>
    <property type="match status" value="1"/>
</dbReference>
<keyword evidence="6 15" id="KW-0479">Metal-binding</keyword>
<keyword evidence="8 13" id="KW-0067">ATP-binding</keyword>
<evidence type="ECO:0000256" key="16">
    <source>
        <dbReference type="SAM" id="MobiDB-lite"/>
    </source>
</evidence>
<dbReference type="Gene3D" id="3.30.460.10">
    <property type="entry name" value="Beta Polymerase, domain 2"/>
    <property type="match status" value="1"/>
</dbReference>
<evidence type="ECO:0000256" key="6">
    <source>
        <dbReference type="ARBA" id="ARBA00022723"/>
    </source>
</evidence>
<feature type="binding site" evidence="15">
    <location>
        <position position="105"/>
    </location>
    <ligand>
        <name>Mg(2+)</name>
        <dbReference type="ChEBI" id="CHEBI:18420"/>
        <label>1</label>
        <note>catalytic</note>
    </ligand>
</feature>
<evidence type="ECO:0000256" key="2">
    <source>
        <dbReference type="ARBA" id="ARBA00004123"/>
    </source>
</evidence>
<comment type="subcellular location">
    <subcellularLocation>
        <location evidence="2 13">Nucleus</location>
    </subcellularLocation>
</comment>
<evidence type="ECO:0000256" key="1">
    <source>
        <dbReference type="ARBA" id="ARBA00001936"/>
    </source>
</evidence>
<dbReference type="Gene3D" id="1.10.1410.10">
    <property type="match status" value="1"/>
</dbReference>
<feature type="binding site" evidence="15">
    <location>
        <position position="157"/>
    </location>
    <ligand>
        <name>Mg(2+)</name>
        <dbReference type="ChEBI" id="CHEBI:18420"/>
        <label>2</label>
        <note>catalytic</note>
    </ligand>
</feature>
<dbReference type="FunFam" id="3.30.460.10:FF:000002">
    <property type="entry name" value="Poly(A) polymerase alpha, putative"/>
    <property type="match status" value="1"/>
</dbReference>
<dbReference type="SUPFAM" id="SSF81631">
    <property type="entry name" value="PAP/OAS1 substrate-binding domain"/>
    <property type="match status" value="1"/>
</dbReference>
<feature type="binding site" evidence="14">
    <location>
        <position position="227"/>
    </location>
    <ligand>
        <name>ATP</name>
        <dbReference type="ChEBI" id="CHEBI:30616"/>
    </ligand>
</feature>
<feature type="binding site" evidence="15">
    <location>
        <position position="103"/>
    </location>
    <ligand>
        <name>Mg(2+)</name>
        <dbReference type="ChEBI" id="CHEBI:18420"/>
        <label>2</label>
        <note>catalytic</note>
    </ligand>
</feature>
<feature type="compositionally biased region" description="Polar residues" evidence="16">
    <location>
        <begin position="549"/>
        <end position="561"/>
    </location>
</feature>
<dbReference type="Pfam" id="PF04928">
    <property type="entry name" value="PAP_central"/>
    <property type="match status" value="1"/>
</dbReference>
<keyword evidence="21" id="KW-1185">Reference proteome</keyword>
<organism evidence="20 21">
    <name type="scientific">Mortierella isabellina</name>
    <name type="common">Filamentous fungus</name>
    <name type="synonym">Umbelopsis isabellina</name>
    <dbReference type="NCBI Taxonomy" id="91625"/>
    <lineage>
        <taxon>Eukaryota</taxon>
        <taxon>Fungi</taxon>
        <taxon>Fungi incertae sedis</taxon>
        <taxon>Mucoromycota</taxon>
        <taxon>Mucoromycotina</taxon>
        <taxon>Umbelopsidomycetes</taxon>
        <taxon>Umbelopsidales</taxon>
        <taxon>Umbelopsidaceae</taxon>
        <taxon>Umbelopsis</taxon>
    </lineage>
</organism>
<dbReference type="FunFam" id="3.30.70.590:FF:000003">
    <property type="entry name" value="Poly(A) polymerase"/>
    <property type="match status" value="1"/>
</dbReference>
<dbReference type="GO" id="GO:0005524">
    <property type="term" value="F:ATP binding"/>
    <property type="evidence" value="ECO:0007669"/>
    <property type="project" value="UniProtKB-UniRule"/>
</dbReference>
<keyword evidence="5 13" id="KW-0808">Transferase</keyword>
<evidence type="ECO:0000256" key="4">
    <source>
        <dbReference type="ARBA" id="ARBA00022664"/>
    </source>
</evidence>
<dbReference type="InterPro" id="IPR007010">
    <property type="entry name" value="PolA_pol_RNA-bd_dom"/>
</dbReference>
<dbReference type="GO" id="GO:0003723">
    <property type="term" value="F:RNA binding"/>
    <property type="evidence" value="ECO:0007669"/>
    <property type="project" value="UniProtKB-UniRule"/>
</dbReference>
<dbReference type="GO" id="GO:0005634">
    <property type="term" value="C:nucleus"/>
    <property type="evidence" value="ECO:0007669"/>
    <property type="project" value="UniProtKB-SubCell"/>
</dbReference>
<evidence type="ECO:0000256" key="5">
    <source>
        <dbReference type="ARBA" id="ARBA00022679"/>
    </source>
</evidence>
<sequence>MSAPSKPQQWGVTAPISIAEPTQHELQLTETLVEALKSYNLFESDQEARKREVVLGKLNTLTKEFVYRVSKLKGFPESLAKEAGGKIFTFGSYRLGVHNAGSDIDCLAVLPRHVEREQFFTIMYDMLKEQKEVTEITAVSDAYVPVITMHFSGIPIDFVCARLSLARIADDLELSDNNLLKNLDERCIRSLNGSRVTDDILRLVPNIPAFRIALRCVKLWAKKRAIYSNVMGFLGGVAWAMLVARICQLYPNACAGAIVSRFFRIMYQWNWPQPVLLKHMEDGPLPVRVWNPKLYPADKSHRMPIITPAYPSMCATHNVTDSTRTIMISEFKRAAECVDKIFIGAGQWSELFENHTFFQTYKYYLQVIASSDSAESQLKWSGMVESRLRQLVLKLELVDMLVLAHPYIKPLDRVHYCSTDQEALDAAYGVFNPATTFALTEGNMEVNHMELLKENSENPDSQEPQEPPRKVYTTTFFIGLFIEPKTAGTTGTRKLNISWPCAEFTKLVKAWDKYDEVTMGITIKYIKSSMLPADVVEGDPKKLKRPQGKSKNGNPPTVNNEKPNKKMRSGIEEQADNATANNSVPAGNNEENLPTAPPAAEPLSS</sequence>
<dbReference type="PANTHER" id="PTHR10682:SF10">
    <property type="entry name" value="POLYNUCLEOTIDE ADENYLYLTRANSFERASE"/>
    <property type="match status" value="1"/>
</dbReference>
<comment type="cofactor">
    <cofactor evidence="1">
        <name>Mn(2+)</name>
        <dbReference type="ChEBI" id="CHEBI:29035"/>
    </cofactor>
</comment>
<feature type="binding site" evidence="14">
    <location>
        <begin position="236"/>
        <end position="237"/>
    </location>
    <ligand>
        <name>ATP</name>
        <dbReference type="ChEBI" id="CHEBI:30616"/>
    </ligand>
</feature>
<comment type="cofactor">
    <cofactor evidence="15">
        <name>Mg(2+)</name>
        <dbReference type="ChEBI" id="CHEBI:18420"/>
    </cofactor>
    <text evidence="15">Binds 2 magnesium ions. Also active with manganese.</text>
</comment>
<dbReference type="GO" id="GO:1990817">
    <property type="term" value="F:poly(A) RNA polymerase activity"/>
    <property type="evidence" value="ECO:0007669"/>
    <property type="project" value="UniProtKB-UniRule"/>
</dbReference>
<evidence type="ECO:0000256" key="10">
    <source>
        <dbReference type="ARBA" id="ARBA00022884"/>
    </source>
</evidence>
<keyword evidence="11" id="KW-0464">Manganese</keyword>
<comment type="caution">
    <text evidence="20">The sequence shown here is derived from an EMBL/GenBank/DDBJ whole genome shotgun (WGS) entry which is preliminary data.</text>
</comment>
<dbReference type="PANTHER" id="PTHR10682">
    <property type="entry name" value="POLY A POLYMERASE"/>
    <property type="match status" value="1"/>
</dbReference>
<dbReference type="InterPro" id="IPR043519">
    <property type="entry name" value="NT_sf"/>
</dbReference>
<dbReference type="GO" id="GO:0046872">
    <property type="term" value="F:metal ion binding"/>
    <property type="evidence" value="ECO:0007669"/>
    <property type="project" value="UniProtKB-KW"/>
</dbReference>
<evidence type="ECO:0000256" key="9">
    <source>
        <dbReference type="ARBA" id="ARBA00022842"/>
    </source>
</evidence>
<dbReference type="InterPro" id="IPR007012">
    <property type="entry name" value="PolA_pol_cen_dom"/>
</dbReference>
<dbReference type="Proteomes" id="UP000654370">
    <property type="component" value="Unassembled WGS sequence"/>
</dbReference>
<dbReference type="SUPFAM" id="SSF81301">
    <property type="entry name" value="Nucleotidyltransferase"/>
    <property type="match status" value="1"/>
</dbReference>
<feature type="binding site" evidence="15">
    <location>
        <position position="103"/>
    </location>
    <ligand>
        <name>Mg(2+)</name>
        <dbReference type="ChEBI" id="CHEBI:18420"/>
        <label>1</label>
        <note>catalytic</note>
    </ligand>
</feature>
<feature type="binding site" evidence="14">
    <location>
        <begin position="90"/>
        <end position="92"/>
    </location>
    <ligand>
        <name>ATP</name>
        <dbReference type="ChEBI" id="CHEBI:30616"/>
    </ligand>
</feature>
<dbReference type="SUPFAM" id="SSF55003">
    <property type="entry name" value="PAP/Archaeal CCA-adding enzyme, C-terminal domain"/>
    <property type="match status" value="1"/>
</dbReference>
<evidence type="ECO:0000256" key="14">
    <source>
        <dbReference type="PIRSR" id="PIRSR018425-1"/>
    </source>
</evidence>
<dbReference type="GO" id="GO:0031123">
    <property type="term" value="P:RNA 3'-end processing"/>
    <property type="evidence" value="ECO:0007669"/>
    <property type="project" value="InterPro"/>
</dbReference>
<dbReference type="GO" id="GO:0006397">
    <property type="term" value="P:mRNA processing"/>
    <property type="evidence" value="ECO:0007669"/>
    <property type="project" value="UniProtKB-KW"/>
</dbReference>
<feature type="binding site" evidence="15">
    <location>
        <position position="105"/>
    </location>
    <ligand>
        <name>Mg(2+)</name>
        <dbReference type="ChEBI" id="CHEBI:18420"/>
        <label>2</label>
        <note>catalytic</note>
    </ligand>
</feature>
<keyword evidence="12 13" id="KW-0539">Nucleus</keyword>
<feature type="domain" description="Poly(A) polymerase central" evidence="18">
    <location>
        <begin position="210"/>
        <end position="353"/>
    </location>
</feature>
<dbReference type="InterPro" id="IPR011068">
    <property type="entry name" value="NuclTrfase_I-like_C"/>
</dbReference>
<accession>A0A8H7PYK3</accession>
<evidence type="ECO:0000313" key="20">
    <source>
        <dbReference type="EMBL" id="KAG2182173.1"/>
    </source>
</evidence>
<feature type="region of interest" description="Disordered" evidence="16">
    <location>
        <begin position="538"/>
        <end position="605"/>
    </location>
</feature>
<evidence type="ECO:0000256" key="8">
    <source>
        <dbReference type="ARBA" id="ARBA00022840"/>
    </source>
</evidence>
<feature type="binding site" evidence="14">
    <location>
        <position position="218"/>
    </location>
    <ligand>
        <name>ATP</name>
        <dbReference type="ChEBI" id="CHEBI:30616"/>
    </ligand>
</feature>
<dbReference type="EC" id="2.7.7.19" evidence="13"/>
<keyword evidence="10" id="KW-0694">RNA-binding</keyword>
<keyword evidence="7 13" id="KW-0547">Nucleotide-binding</keyword>
<comment type="function">
    <text evidence="13">Polymerase that creates the 3'-poly(A) tail of mRNA's.</text>
</comment>
<feature type="compositionally biased region" description="Polar residues" evidence="16">
    <location>
        <begin position="576"/>
        <end position="592"/>
    </location>
</feature>
<dbReference type="InterPro" id="IPR048840">
    <property type="entry name" value="PolA_pol_NTPase"/>
</dbReference>
<dbReference type="Gene3D" id="3.30.70.590">
    <property type="entry name" value="Poly(A) polymerase predicted RNA binding domain"/>
    <property type="match status" value="1"/>
</dbReference>
<gene>
    <name evidence="20" type="ORF">INT43_007100</name>
</gene>
<evidence type="ECO:0000259" key="18">
    <source>
        <dbReference type="Pfam" id="PF04928"/>
    </source>
</evidence>
<keyword evidence="4 13" id="KW-0507">mRNA processing</keyword>
<evidence type="ECO:0000256" key="3">
    <source>
        <dbReference type="ARBA" id="ARBA00010912"/>
    </source>
</evidence>
<comment type="catalytic activity">
    <reaction evidence="13">
        <text>RNA(n) + ATP = RNA(n)-3'-adenine ribonucleotide + diphosphate</text>
        <dbReference type="Rhea" id="RHEA:11332"/>
        <dbReference type="Rhea" id="RHEA-COMP:14527"/>
        <dbReference type="Rhea" id="RHEA-COMP:17347"/>
        <dbReference type="ChEBI" id="CHEBI:30616"/>
        <dbReference type="ChEBI" id="CHEBI:33019"/>
        <dbReference type="ChEBI" id="CHEBI:140395"/>
        <dbReference type="ChEBI" id="CHEBI:173115"/>
        <dbReference type="EC" id="2.7.7.19"/>
    </reaction>
</comment>
<evidence type="ECO:0000313" key="21">
    <source>
        <dbReference type="Proteomes" id="UP000654370"/>
    </source>
</evidence>
<feature type="binding site" evidence="14">
    <location>
        <begin position="103"/>
        <end position="105"/>
    </location>
    <ligand>
        <name>ATP</name>
        <dbReference type="ChEBI" id="CHEBI:30616"/>
    </ligand>
</feature>
<dbReference type="AlphaFoldDB" id="A0A8H7PYK3"/>
<dbReference type="EMBL" id="JAEPQZ010000004">
    <property type="protein sequence ID" value="KAG2182173.1"/>
    <property type="molecule type" value="Genomic_DNA"/>
</dbReference>
<protein>
    <recommendedName>
        <fullName evidence="13">Poly(A) polymerase</fullName>
        <ecNumber evidence="13">2.7.7.19</ecNumber>
    </recommendedName>
</protein>
<feature type="binding site" evidence="14">
    <location>
        <position position="157"/>
    </location>
    <ligand>
        <name>ATP</name>
        <dbReference type="ChEBI" id="CHEBI:30616"/>
    </ligand>
</feature>
<evidence type="ECO:0000256" key="11">
    <source>
        <dbReference type="ARBA" id="ARBA00023211"/>
    </source>
</evidence>
<dbReference type="FunFam" id="1.10.1410.10:FF:000001">
    <property type="entry name" value="Putative poly(A) polymerase gamma"/>
    <property type="match status" value="1"/>
</dbReference>
<keyword evidence="9 15" id="KW-0460">Magnesium</keyword>
<comment type="similarity">
    <text evidence="3 13">Belongs to the poly(A) polymerase family.</text>
</comment>
<reference evidence="20" key="1">
    <citation type="submission" date="2020-12" db="EMBL/GenBank/DDBJ databases">
        <title>Metabolic potential, ecology and presence of endohyphal bacteria is reflected in genomic diversity of Mucoromycotina.</title>
        <authorList>
            <person name="Muszewska A."/>
            <person name="Okrasinska A."/>
            <person name="Steczkiewicz K."/>
            <person name="Drgas O."/>
            <person name="Orlowska M."/>
            <person name="Perlinska-Lenart U."/>
            <person name="Aleksandrzak-Piekarczyk T."/>
            <person name="Szatraj K."/>
            <person name="Zielenkiewicz U."/>
            <person name="Pilsyk S."/>
            <person name="Malc E."/>
            <person name="Mieczkowski P."/>
            <person name="Kruszewska J.S."/>
            <person name="Biernat P."/>
            <person name="Pawlowska J."/>
        </authorList>
    </citation>
    <scope>NUCLEOTIDE SEQUENCE</scope>
    <source>
        <strain evidence="20">WA0000067209</strain>
    </source>
</reference>
<evidence type="ECO:0000259" key="17">
    <source>
        <dbReference type="Pfam" id="PF04926"/>
    </source>
</evidence>
<dbReference type="CDD" id="cd05402">
    <property type="entry name" value="NT_PAP_TUTase"/>
    <property type="match status" value="1"/>
</dbReference>
<evidence type="ECO:0000256" key="7">
    <source>
        <dbReference type="ARBA" id="ARBA00022741"/>
    </source>
</evidence>
<evidence type="ECO:0000256" key="13">
    <source>
        <dbReference type="PIRNR" id="PIRNR018425"/>
    </source>
</evidence>
<feature type="domain" description="Poly(A) polymerase RNA-binding" evidence="17">
    <location>
        <begin position="356"/>
        <end position="541"/>
    </location>
</feature>
<evidence type="ECO:0000256" key="12">
    <source>
        <dbReference type="ARBA" id="ARBA00023242"/>
    </source>
</evidence>
<dbReference type="PIRSF" id="PIRSF018425">
    <property type="entry name" value="PolyA_polymerase"/>
    <property type="match status" value="1"/>
</dbReference>
<dbReference type="OrthoDB" id="412748at2759"/>
<feature type="domain" description="Poly(A) polymerase nucleotidyltransferase" evidence="19">
    <location>
        <begin position="11"/>
        <end position="204"/>
    </location>
</feature>
<feature type="compositionally biased region" description="Pro residues" evidence="16">
    <location>
        <begin position="595"/>
        <end position="605"/>
    </location>
</feature>
<name>A0A8H7PYK3_MORIS</name>
<dbReference type="InterPro" id="IPR014492">
    <property type="entry name" value="PolyA_polymerase"/>
</dbReference>